<proteinExistence type="predicted"/>
<dbReference type="PROSITE" id="PS50157">
    <property type="entry name" value="ZINC_FINGER_C2H2_2"/>
    <property type="match status" value="1"/>
</dbReference>
<evidence type="ECO:0000313" key="4">
    <source>
        <dbReference type="Proteomes" id="UP000789570"/>
    </source>
</evidence>
<dbReference type="Proteomes" id="UP000789570">
    <property type="component" value="Unassembled WGS sequence"/>
</dbReference>
<dbReference type="EMBL" id="CAJVPQ010003192">
    <property type="protein sequence ID" value="CAG8620493.1"/>
    <property type="molecule type" value="Genomic_DNA"/>
</dbReference>
<keyword evidence="1" id="KW-0863">Zinc-finger</keyword>
<keyword evidence="4" id="KW-1185">Reference proteome</keyword>
<sequence>MFSCPFQYCNRTFSHCAALRKYTKTHQGQVYWEILSNISNNVENTVKNSEKENECNEDEFDVDMDANKNDTNINECDINNADEISEFSIEAEEQP</sequence>
<name>A0A9N9D263_9GLOM</name>
<evidence type="ECO:0000256" key="1">
    <source>
        <dbReference type="PROSITE-ProRule" id="PRU00042"/>
    </source>
</evidence>
<comment type="caution">
    <text evidence="3">The sequence shown here is derived from an EMBL/GenBank/DDBJ whole genome shotgun (WGS) entry which is preliminary data.</text>
</comment>
<accession>A0A9N9D263</accession>
<evidence type="ECO:0000313" key="3">
    <source>
        <dbReference type="EMBL" id="CAG8620493.1"/>
    </source>
</evidence>
<feature type="domain" description="C2H2-type" evidence="2">
    <location>
        <begin position="2"/>
        <end position="31"/>
    </location>
</feature>
<keyword evidence="1" id="KW-0862">Zinc</keyword>
<reference evidence="3" key="1">
    <citation type="submission" date="2021-06" db="EMBL/GenBank/DDBJ databases">
        <authorList>
            <person name="Kallberg Y."/>
            <person name="Tangrot J."/>
            <person name="Rosling A."/>
        </authorList>
    </citation>
    <scope>NUCLEOTIDE SEQUENCE</scope>
    <source>
        <strain evidence="3">UK204</strain>
    </source>
</reference>
<gene>
    <name evidence="3" type="ORF">FCALED_LOCUS9527</name>
</gene>
<dbReference type="AlphaFoldDB" id="A0A9N9D263"/>
<protein>
    <submittedName>
        <fullName evidence="3">3747_t:CDS:1</fullName>
    </submittedName>
</protein>
<feature type="non-terminal residue" evidence="3">
    <location>
        <position position="1"/>
    </location>
</feature>
<dbReference type="GO" id="GO:0008270">
    <property type="term" value="F:zinc ion binding"/>
    <property type="evidence" value="ECO:0007669"/>
    <property type="project" value="UniProtKB-KW"/>
</dbReference>
<organism evidence="3 4">
    <name type="scientific">Funneliformis caledonium</name>
    <dbReference type="NCBI Taxonomy" id="1117310"/>
    <lineage>
        <taxon>Eukaryota</taxon>
        <taxon>Fungi</taxon>
        <taxon>Fungi incertae sedis</taxon>
        <taxon>Mucoromycota</taxon>
        <taxon>Glomeromycotina</taxon>
        <taxon>Glomeromycetes</taxon>
        <taxon>Glomerales</taxon>
        <taxon>Glomeraceae</taxon>
        <taxon>Funneliformis</taxon>
    </lineage>
</organism>
<dbReference type="InterPro" id="IPR013087">
    <property type="entry name" value="Znf_C2H2_type"/>
</dbReference>
<evidence type="ECO:0000259" key="2">
    <source>
        <dbReference type="PROSITE" id="PS50157"/>
    </source>
</evidence>
<keyword evidence="1" id="KW-0479">Metal-binding</keyword>